<accession>A0A6A5X3C4</accession>
<keyword evidence="2" id="KW-1185">Reference proteome</keyword>
<protein>
    <submittedName>
        <fullName evidence="1">Uncharacterized protein</fullName>
    </submittedName>
</protein>
<evidence type="ECO:0000313" key="1">
    <source>
        <dbReference type="EMBL" id="KAF2007410.1"/>
    </source>
</evidence>
<dbReference type="Proteomes" id="UP000799779">
    <property type="component" value="Unassembled WGS sequence"/>
</dbReference>
<reference evidence="1" key="1">
    <citation type="journal article" date="2020" name="Stud. Mycol.">
        <title>101 Dothideomycetes genomes: a test case for predicting lifestyles and emergence of pathogens.</title>
        <authorList>
            <person name="Haridas S."/>
            <person name="Albert R."/>
            <person name="Binder M."/>
            <person name="Bloem J."/>
            <person name="Labutti K."/>
            <person name="Salamov A."/>
            <person name="Andreopoulos B."/>
            <person name="Baker S."/>
            <person name="Barry K."/>
            <person name="Bills G."/>
            <person name="Bluhm B."/>
            <person name="Cannon C."/>
            <person name="Castanera R."/>
            <person name="Culley D."/>
            <person name="Daum C."/>
            <person name="Ezra D."/>
            <person name="Gonzalez J."/>
            <person name="Henrissat B."/>
            <person name="Kuo A."/>
            <person name="Liang C."/>
            <person name="Lipzen A."/>
            <person name="Lutzoni F."/>
            <person name="Magnuson J."/>
            <person name="Mondo S."/>
            <person name="Nolan M."/>
            <person name="Ohm R."/>
            <person name="Pangilinan J."/>
            <person name="Park H.-J."/>
            <person name="Ramirez L."/>
            <person name="Alfaro M."/>
            <person name="Sun H."/>
            <person name="Tritt A."/>
            <person name="Yoshinaga Y."/>
            <person name="Zwiers L.-H."/>
            <person name="Turgeon B."/>
            <person name="Goodwin S."/>
            <person name="Spatafora J."/>
            <person name="Crous P."/>
            <person name="Grigoriev I."/>
        </authorList>
    </citation>
    <scope>NUCLEOTIDE SEQUENCE</scope>
    <source>
        <strain evidence="1">CBS 123094</strain>
    </source>
</reference>
<dbReference type="AlphaFoldDB" id="A0A6A5X3C4"/>
<organism evidence="1 2">
    <name type="scientific">Amniculicola lignicola CBS 123094</name>
    <dbReference type="NCBI Taxonomy" id="1392246"/>
    <lineage>
        <taxon>Eukaryota</taxon>
        <taxon>Fungi</taxon>
        <taxon>Dikarya</taxon>
        <taxon>Ascomycota</taxon>
        <taxon>Pezizomycotina</taxon>
        <taxon>Dothideomycetes</taxon>
        <taxon>Pleosporomycetidae</taxon>
        <taxon>Pleosporales</taxon>
        <taxon>Amniculicolaceae</taxon>
        <taxon>Amniculicola</taxon>
    </lineage>
</organism>
<dbReference type="EMBL" id="ML977557">
    <property type="protein sequence ID" value="KAF2007410.1"/>
    <property type="molecule type" value="Genomic_DNA"/>
</dbReference>
<proteinExistence type="predicted"/>
<name>A0A6A5X3C4_9PLEO</name>
<evidence type="ECO:0000313" key="2">
    <source>
        <dbReference type="Proteomes" id="UP000799779"/>
    </source>
</evidence>
<gene>
    <name evidence="1" type="ORF">P154DRAFT_517148</name>
</gene>
<sequence length="54" mass="6029">MPPIIPTKKTQCNHCLHEVSRTAPECPTCSGPPAGICRHPNCNKYPTVEHEYIK</sequence>